<keyword evidence="2" id="KW-1185">Reference proteome</keyword>
<dbReference type="AlphaFoldDB" id="A0A0C3BWN7"/>
<sequence>MMVSGGREREFLIVIVTCVEELYRTGIYQRKLLVFRTHPKRSRRLELITVILLVWIAKVPPSGIDSENLRPSHTVSIFPARTYSVALSFPPNLTLAWVRRRRGRYHPSSKSSR</sequence>
<accession>A0A0C3BWN7</accession>
<gene>
    <name evidence="1" type="ORF">M413DRAFT_326376</name>
</gene>
<organism evidence="1 2">
    <name type="scientific">Hebeloma cylindrosporum</name>
    <dbReference type="NCBI Taxonomy" id="76867"/>
    <lineage>
        <taxon>Eukaryota</taxon>
        <taxon>Fungi</taxon>
        <taxon>Dikarya</taxon>
        <taxon>Basidiomycota</taxon>
        <taxon>Agaricomycotina</taxon>
        <taxon>Agaricomycetes</taxon>
        <taxon>Agaricomycetidae</taxon>
        <taxon>Agaricales</taxon>
        <taxon>Agaricineae</taxon>
        <taxon>Hymenogastraceae</taxon>
        <taxon>Hebeloma</taxon>
    </lineage>
</organism>
<name>A0A0C3BWN7_HEBCY</name>
<reference evidence="2" key="2">
    <citation type="submission" date="2015-01" db="EMBL/GenBank/DDBJ databases">
        <title>Evolutionary Origins and Diversification of the Mycorrhizal Mutualists.</title>
        <authorList>
            <consortium name="DOE Joint Genome Institute"/>
            <consortium name="Mycorrhizal Genomics Consortium"/>
            <person name="Kohler A."/>
            <person name="Kuo A."/>
            <person name="Nagy L.G."/>
            <person name="Floudas D."/>
            <person name="Copeland A."/>
            <person name="Barry K.W."/>
            <person name="Cichocki N."/>
            <person name="Veneault-Fourrey C."/>
            <person name="LaButti K."/>
            <person name="Lindquist E.A."/>
            <person name="Lipzen A."/>
            <person name="Lundell T."/>
            <person name="Morin E."/>
            <person name="Murat C."/>
            <person name="Riley R."/>
            <person name="Ohm R."/>
            <person name="Sun H."/>
            <person name="Tunlid A."/>
            <person name="Henrissat B."/>
            <person name="Grigoriev I.V."/>
            <person name="Hibbett D.S."/>
            <person name="Martin F."/>
        </authorList>
    </citation>
    <scope>NUCLEOTIDE SEQUENCE [LARGE SCALE GENOMIC DNA]</scope>
    <source>
        <strain evidence="2">h7</strain>
    </source>
</reference>
<proteinExistence type="predicted"/>
<dbReference type="HOGENOM" id="CLU_2133809_0_0_1"/>
<protein>
    <submittedName>
        <fullName evidence="1">Uncharacterized protein</fullName>
    </submittedName>
</protein>
<dbReference type="EMBL" id="KN831814">
    <property type="protein sequence ID" value="KIM35801.1"/>
    <property type="molecule type" value="Genomic_DNA"/>
</dbReference>
<reference evidence="1 2" key="1">
    <citation type="submission" date="2014-04" db="EMBL/GenBank/DDBJ databases">
        <authorList>
            <consortium name="DOE Joint Genome Institute"/>
            <person name="Kuo A."/>
            <person name="Gay G."/>
            <person name="Dore J."/>
            <person name="Kohler A."/>
            <person name="Nagy L.G."/>
            <person name="Floudas D."/>
            <person name="Copeland A."/>
            <person name="Barry K.W."/>
            <person name="Cichocki N."/>
            <person name="Veneault-Fourrey C."/>
            <person name="LaButti K."/>
            <person name="Lindquist E.A."/>
            <person name="Lipzen A."/>
            <person name="Lundell T."/>
            <person name="Morin E."/>
            <person name="Murat C."/>
            <person name="Sun H."/>
            <person name="Tunlid A."/>
            <person name="Henrissat B."/>
            <person name="Grigoriev I.V."/>
            <person name="Hibbett D.S."/>
            <person name="Martin F."/>
            <person name="Nordberg H.P."/>
            <person name="Cantor M.N."/>
            <person name="Hua S.X."/>
        </authorList>
    </citation>
    <scope>NUCLEOTIDE SEQUENCE [LARGE SCALE GENOMIC DNA]</scope>
    <source>
        <strain evidence="2">h7</strain>
    </source>
</reference>
<evidence type="ECO:0000313" key="1">
    <source>
        <dbReference type="EMBL" id="KIM35801.1"/>
    </source>
</evidence>
<dbReference type="OrthoDB" id="79452at2759"/>
<evidence type="ECO:0000313" key="2">
    <source>
        <dbReference type="Proteomes" id="UP000053424"/>
    </source>
</evidence>
<dbReference type="Proteomes" id="UP000053424">
    <property type="component" value="Unassembled WGS sequence"/>
</dbReference>